<dbReference type="InterPro" id="IPR001214">
    <property type="entry name" value="SET_dom"/>
</dbReference>
<evidence type="ECO:0000313" key="2">
    <source>
        <dbReference type="EMBL" id="SDE65320.1"/>
    </source>
</evidence>
<dbReference type="Pfam" id="PF00856">
    <property type="entry name" value="SET"/>
    <property type="match status" value="1"/>
</dbReference>
<reference evidence="3" key="1">
    <citation type="submission" date="2016-10" db="EMBL/GenBank/DDBJ databases">
        <authorList>
            <person name="Varghese N."/>
            <person name="Submissions S."/>
        </authorList>
    </citation>
    <scope>NUCLEOTIDE SEQUENCE [LARGE SCALE GENOMIC DNA]</scope>
    <source>
        <strain evidence="3">DSM 8987</strain>
    </source>
</reference>
<accession>A0A1G7ENR2</accession>
<dbReference type="SUPFAM" id="SSF82199">
    <property type="entry name" value="SET domain"/>
    <property type="match status" value="1"/>
</dbReference>
<organism evidence="2 3">
    <name type="scientific">Desulfuromonas thiophila</name>
    <dbReference type="NCBI Taxonomy" id="57664"/>
    <lineage>
        <taxon>Bacteria</taxon>
        <taxon>Pseudomonadati</taxon>
        <taxon>Thermodesulfobacteriota</taxon>
        <taxon>Desulfuromonadia</taxon>
        <taxon>Desulfuromonadales</taxon>
        <taxon>Desulfuromonadaceae</taxon>
        <taxon>Desulfuromonas</taxon>
    </lineage>
</organism>
<dbReference type="AlphaFoldDB" id="A0A1G7ENR2"/>
<proteinExistence type="predicted"/>
<feature type="domain" description="SET" evidence="1">
    <location>
        <begin position="4"/>
        <end position="112"/>
    </location>
</feature>
<dbReference type="EMBL" id="FNAQ01000022">
    <property type="protein sequence ID" value="SDE65320.1"/>
    <property type="molecule type" value="Genomic_DNA"/>
</dbReference>
<evidence type="ECO:0000259" key="1">
    <source>
        <dbReference type="PROSITE" id="PS50280"/>
    </source>
</evidence>
<dbReference type="RefSeq" id="WP_092080473.1">
    <property type="nucleotide sequence ID" value="NZ_FNAQ01000022.1"/>
</dbReference>
<sequence length="206" mass="22971">MIHPATRIGFVSEAIGNGVFATAPLPRGTLLVVQDAFDQCLTRAHFQALPPVLRDSLETYLYHNKRGELVLGWDHAKYINHSCTSNSLMTDYGLEIVVRDIAAGEEITTDYGLLNVQEPYELYCNCQPCRGRLALDDIDRLADLWDQQICDALQQAPRLQQPLWPLLSAATVEALSRLSSDPASYRSVRGLKWRCDAAVVDRIAAD</sequence>
<protein>
    <recommendedName>
        <fullName evidence="1">SET domain-containing protein</fullName>
    </recommendedName>
</protein>
<dbReference type="STRING" id="57664.SAMN05661003_12216"/>
<gene>
    <name evidence="2" type="ORF">SAMN05661003_12216</name>
</gene>
<dbReference type="PROSITE" id="PS50280">
    <property type="entry name" value="SET"/>
    <property type="match status" value="1"/>
</dbReference>
<dbReference type="CDD" id="cd08161">
    <property type="entry name" value="SET"/>
    <property type="match status" value="1"/>
</dbReference>
<name>A0A1G7ENR2_9BACT</name>
<dbReference type="InterPro" id="IPR046341">
    <property type="entry name" value="SET_dom_sf"/>
</dbReference>
<dbReference type="Proteomes" id="UP000243205">
    <property type="component" value="Unassembled WGS sequence"/>
</dbReference>
<evidence type="ECO:0000313" key="3">
    <source>
        <dbReference type="Proteomes" id="UP000243205"/>
    </source>
</evidence>
<dbReference type="OrthoDB" id="9804945at2"/>
<dbReference type="Gene3D" id="2.170.270.10">
    <property type="entry name" value="SET domain"/>
    <property type="match status" value="1"/>
</dbReference>
<keyword evidence="3" id="KW-1185">Reference proteome</keyword>